<reference evidence="1 2" key="1">
    <citation type="journal article" date="2024" name="Ann. Entomol. Soc. Am.">
        <title>Genomic analyses of the southern and eastern yellowjacket wasps (Hymenoptera: Vespidae) reveal evolutionary signatures of social life.</title>
        <authorList>
            <person name="Catto M.A."/>
            <person name="Caine P.B."/>
            <person name="Orr S.E."/>
            <person name="Hunt B.G."/>
            <person name="Goodisman M.A.D."/>
        </authorList>
    </citation>
    <scope>NUCLEOTIDE SEQUENCE [LARGE SCALE GENOMIC DNA]</scope>
    <source>
        <strain evidence="1">232</strain>
        <tissue evidence="1">Head and thorax</tissue>
    </source>
</reference>
<evidence type="ECO:0000313" key="2">
    <source>
        <dbReference type="Proteomes" id="UP001607303"/>
    </source>
</evidence>
<comment type="caution">
    <text evidence="1">The sequence shown here is derived from an EMBL/GenBank/DDBJ whole genome shotgun (WGS) entry which is preliminary data.</text>
</comment>
<dbReference type="AlphaFoldDB" id="A0ABD2BJ21"/>
<dbReference type="Proteomes" id="UP001607303">
    <property type="component" value="Unassembled WGS sequence"/>
</dbReference>
<proteinExistence type="predicted"/>
<organism evidence="1 2">
    <name type="scientific">Vespula maculifrons</name>
    <name type="common">Eastern yellow jacket</name>
    <name type="synonym">Wasp</name>
    <dbReference type="NCBI Taxonomy" id="7453"/>
    <lineage>
        <taxon>Eukaryota</taxon>
        <taxon>Metazoa</taxon>
        <taxon>Ecdysozoa</taxon>
        <taxon>Arthropoda</taxon>
        <taxon>Hexapoda</taxon>
        <taxon>Insecta</taxon>
        <taxon>Pterygota</taxon>
        <taxon>Neoptera</taxon>
        <taxon>Endopterygota</taxon>
        <taxon>Hymenoptera</taxon>
        <taxon>Apocrita</taxon>
        <taxon>Aculeata</taxon>
        <taxon>Vespoidea</taxon>
        <taxon>Vespidae</taxon>
        <taxon>Vespinae</taxon>
        <taxon>Vespula</taxon>
    </lineage>
</organism>
<name>A0ABD2BJ21_VESMC</name>
<keyword evidence="2" id="KW-1185">Reference proteome</keyword>
<sequence>MNIAKYLSLHLEWTKKSEHRHISRYNIIQRDIRYNITQLGVVLASTLLPRSLRDATIRNFFSRKMTKTTFMRTTSLDRDPRLYFCFRNETLFIKIG</sequence>
<protein>
    <submittedName>
        <fullName evidence="1">Uncharacterized protein</fullName>
    </submittedName>
</protein>
<gene>
    <name evidence="1" type="ORF">V1477_014649</name>
</gene>
<evidence type="ECO:0000313" key="1">
    <source>
        <dbReference type="EMBL" id="KAL2732408.1"/>
    </source>
</evidence>
<dbReference type="EMBL" id="JAYRBN010000075">
    <property type="protein sequence ID" value="KAL2732408.1"/>
    <property type="molecule type" value="Genomic_DNA"/>
</dbReference>
<accession>A0ABD2BJ21</accession>